<evidence type="ECO:0000256" key="7">
    <source>
        <dbReference type="SAM" id="MobiDB-lite"/>
    </source>
</evidence>
<evidence type="ECO:0000256" key="5">
    <source>
        <dbReference type="ARBA" id="ARBA00022786"/>
    </source>
</evidence>
<evidence type="ECO:0000256" key="6">
    <source>
        <dbReference type="PROSITE-ProRule" id="PRU00104"/>
    </source>
</evidence>
<accession>A0ABN9D6T6</accession>
<dbReference type="InterPro" id="IPR000569">
    <property type="entry name" value="HECT_dom"/>
</dbReference>
<dbReference type="InterPro" id="IPR050409">
    <property type="entry name" value="E3_ubiq-protein_ligase"/>
</dbReference>
<evidence type="ECO:0000313" key="9">
    <source>
        <dbReference type="EMBL" id="CAI9567217.1"/>
    </source>
</evidence>
<keyword evidence="4" id="KW-0808">Transferase</keyword>
<dbReference type="CDD" id="cd00078">
    <property type="entry name" value="HECTc"/>
    <property type="match status" value="1"/>
</dbReference>
<comment type="caution">
    <text evidence="9">The sequence shown here is derived from an EMBL/GenBank/DDBJ whole genome shotgun (WGS) entry which is preliminary data.</text>
</comment>
<evidence type="ECO:0000256" key="1">
    <source>
        <dbReference type="ARBA" id="ARBA00000885"/>
    </source>
</evidence>
<feature type="region of interest" description="Disordered" evidence="7">
    <location>
        <begin position="81"/>
        <end position="107"/>
    </location>
</feature>
<dbReference type="InterPro" id="IPR035983">
    <property type="entry name" value="Hect_E3_ubiquitin_ligase"/>
</dbReference>
<evidence type="ECO:0000256" key="4">
    <source>
        <dbReference type="ARBA" id="ARBA00022679"/>
    </source>
</evidence>
<dbReference type="Gene3D" id="3.30.2160.10">
    <property type="entry name" value="Hect, E3 ligase catalytic domain"/>
    <property type="match status" value="1"/>
</dbReference>
<dbReference type="Gene3D" id="3.90.1750.10">
    <property type="entry name" value="Hect, E3 ligase catalytic domains"/>
    <property type="match status" value="1"/>
</dbReference>
<dbReference type="InterPro" id="IPR058738">
    <property type="entry name" value="PH-like_AREL1"/>
</dbReference>
<gene>
    <name evidence="9" type="ORF">SPARVUS_LOCUS6504236</name>
</gene>
<evidence type="ECO:0000259" key="8">
    <source>
        <dbReference type="PROSITE" id="PS50237"/>
    </source>
</evidence>
<name>A0ABN9D6T6_9NEOB</name>
<proteinExistence type="predicted"/>
<evidence type="ECO:0000256" key="2">
    <source>
        <dbReference type="ARBA" id="ARBA00004906"/>
    </source>
</evidence>
<keyword evidence="5 6" id="KW-0833">Ubl conjugation pathway</keyword>
<organism evidence="9 10">
    <name type="scientific">Staurois parvus</name>
    <dbReference type="NCBI Taxonomy" id="386267"/>
    <lineage>
        <taxon>Eukaryota</taxon>
        <taxon>Metazoa</taxon>
        <taxon>Chordata</taxon>
        <taxon>Craniata</taxon>
        <taxon>Vertebrata</taxon>
        <taxon>Euteleostomi</taxon>
        <taxon>Amphibia</taxon>
        <taxon>Batrachia</taxon>
        <taxon>Anura</taxon>
        <taxon>Neobatrachia</taxon>
        <taxon>Ranoidea</taxon>
        <taxon>Ranidae</taxon>
        <taxon>Staurois</taxon>
    </lineage>
</organism>
<evidence type="ECO:0000313" key="10">
    <source>
        <dbReference type="Proteomes" id="UP001162483"/>
    </source>
</evidence>
<sequence>MADGCCQTTVCSGKQNRVLLHLTLLQTGCFQATLRYQGHPVSNGHFNIIVLSDEEKATVDNNVSRSGVGVFFEGYLYPPSSPPSVSGQQSPSSASPKEDRTASCNGSSLERMKKPKKVYFYISPKQLSIKEFYLRIIPWRLFTFRVCPGTKFLYLPPDPLHGLLSLQVDDGLQPPIEVSCKDRNVMAATFTRFLHLNIGGSETFHDKVAFFQKELKNIHCKKNRSKIILRVNRHSLLESSLRTTRNFSVSDWSKNFEVIFQDEEALDWGGPRREWFELICKALFDTNNKLFTRFSDNTQGLVHPNPCRPSGLRMKLYEFAGRVVGKCLFESCQGGGYEQLVRARFTRSFLAQIIGLRMHYKYFETDDPDFFQSKVLYLLTHDVTDTDLVFAEEKYGRGGQLEKVVELISGGAHIPVTNENKIYYLNLLAQHRLCNQVREEVEHFLKGLNELIPDNLLGIFDENELELLMCGTGHIAVQDFQAHAVVIGGSWHFREKVMNWFWAVVSSFTQEELARLLQFTTGSSQLPPGGSPPCAQAFRSLDPPPMVHCLLLTPALTSCVYPHMTRMRRCTTC</sequence>
<feature type="compositionally biased region" description="Low complexity" evidence="7">
    <location>
        <begin position="83"/>
        <end position="95"/>
    </location>
</feature>
<protein>
    <recommendedName>
        <fullName evidence="3">HECT-type E3 ubiquitin transferase</fullName>
        <ecNumber evidence="3">2.3.2.26</ecNumber>
    </recommendedName>
</protein>
<comment type="catalytic activity">
    <reaction evidence="1">
        <text>S-ubiquitinyl-[E2 ubiquitin-conjugating enzyme]-L-cysteine + [acceptor protein]-L-lysine = [E2 ubiquitin-conjugating enzyme]-L-cysteine + N(6)-ubiquitinyl-[acceptor protein]-L-lysine.</text>
        <dbReference type="EC" id="2.3.2.26"/>
    </reaction>
</comment>
<dbReference type="SUPFAM" id="SSF56204">
    <property type="entry name" value="Hect, E3 ligase catalytic domain"/>
    <property type="match status" value="1"/>
</dbReference>
<dbReference type="Pfam" id="PF00632">
    <property type="entry name" value="HECT"/>
    <property type="match status" value="1"/>
</dbReference>
<dbReference type="EMBL" id="CATNWA010014090">
    <property type="protein sequence ID" value="CAI9567217.1"/>
    <property type="molecule type" value="Genomic_DNA"/>
</dbReference>
<evidence type="ECO:0000256" key="3">
    <source>
        <dbReference type="ARBA" id="ARBA00012485"/>
    </source>
</evidence>
<dbReference type="Proteomes" id="UP001162483">
    <property type="component" value="Unassembled WGS sequence"/>
</dbReference>
<keyword evidence="10" id="KW-1185">Reference proteome</keyword>
<dbReference type="EC" id="2.3.2.26" evidence="3"/>
<dbReference type="PANTHER" id="PTHR11254:SF340">
    <property type="entry name" value="APOPTOSIS-RESISTANT E3 UBIQUITIN PROTEIN LIGASE 1"/>
    <property type="match status" value="1"/>
</dbReference>
<dbReference type="Pfam" id="PF25916">
    <property type="entry name" value="AREL1_PH-like"/>
    <property type="match status" value="1"/>
</dbReference>
<dbReference type="PANTHER" id="PTHR11254">
    <property type="entry name" value="HECT DOMAIN UBIQUITIN-PROTEIN LIGASE"/>
    <property type="match status" value="1"/>
</dbReference>
<feature type="active site" description="Glycyl thioester intermediate" evidence="6">
    <location>
        <position position="573"/>
    </location>
</feature>
<comment type="pathway">
    <text evidence="2">Protein modification; protein ubiquitination.</text>
</comment>
<dbReference type="SMART" id="SM00119">
    <property type="entry name" value="HECTc"/>
    <property type="match status" value="1"/>
</dbReference>
<feature type="domain" description="HECT" evidence="8">
    <location>
        <begin position="248"/>
        <end position="573"/>
    </location>
</feature>
<dbReference type="Gene3D" id="3.30.2410.10">
    <property type="entry name" value="Hect, E3 ligase catalytic domain"/>
    <property type="match status" value="1"/>
</dbReference>
<reference evidence="9" key="1">
    <citation type="submission" date="2023-05" db="EMBL/GenBank/DDBJ databases">
        <authorList>
            <person name="Stuckert A."/>
        </authorList>
    </citation>
    <scope>NUCLEOTIDE SEQUENCE</scope>
</reference>
<dbReference type="PROSITE" id="PS50237">
    <property type="entry name" value="HECT"/>
    <property type="match status" value="1"/>
</dbReference>